<gene>
    <name evidence="2" type="ORF">KYN89_01750</name>
</gene>
<name>A0ABS7P9M3_9SPHN</name>
<reference evidence="2 3" key="1">
    <citation type="submission" date="2021-07" db="EMBL/GenBank/DDBJ databases">
        <title>Alteriqipengyuania abyssalis NZ-12B nov, sp.nov isolated from deep sea sponge in pacific ocean.</title>
        <authorList>
            <person name="Tareen S."/>
            <person name="Wink J."/>
        </authorList>
    </citation>
    <scope>NUCLEOTIDE SEQUENCE [LARGE SCALE GENOMIC DNA]</scope>
    <source>
        <strain evidence="2 3">NZ-12B</strain>
    </source>
</reference>
<evidence type="ECO:0000313" key="3">
    <source>
        <dbReference type="Proteomes" id="UP000759298"/>
    </source>
</evidence>
<evidence type="ECO:0000313" key="2">
    <source>
        <dbReference type="EMBL" id="MBY8335762.1"/>
    </source>
</evidence>
<dbReference type="Proteomes" id="UP000759298">
    <property type="component" value="Unassembled WGS sequence"/>
</dbReference>
<organism evidence="2 3">
    <name type="scientific">Alteriqipengyuania abyssalis</name>
    <dbReference type="NCBI Taxonomy" id="2860200"/>
    <lineage>
        <taxon>Bacteria</taxon>
        <taxon>Pseudomonadati</taxon>
        <taxon>Pseudomonadota</taxon>
        <taxon>Alphaproteobacteria</taxon>
        <taxon>Sphingomonadales</taxon>
        <taxon>Erythrobacteraceae</taxon>
        <taxon>Alteriqipengyuania</taxon>
    </lineage>
</organism>
<keyword evidence="3" id="KW-1185">Reference proteome</keyword>
<accession>A0ABS7P9M3</accession>
<feature type="transmembrane region" description="Helical" evidence="1">
    <location>
        <begin position="35"/>
        <end position="53"/>
    </location>
</feature>
<protein>
    <submittedName>
        <fullName evidence="2">Uncharacterized protein</fullName>
    </submittedName>
</protein>
<evidence type="ECO:0000256" key="1">
    <source>
        <dbReference type="SAM" id="Phobius"/>
    </source>
</evidence>
<keyword evidence="1" id="KW-0472">Membrane</keyword>
<keyword evidence="1" id="KW-0812">Transmembrane</keyword>
<proteinExistence type="predicted"/>
<dbReference type="RefSeq" id="WP_222823529.1">
    <property type="nucleotide sequence ID" value="NZ_JAHWXP010000001.1"/>
</dbReference>
<keyword evidence="1" id="KW-1133">Transmembrane helix</keyword>
<comment type="caution">
    <text evidence="2">The sequence shown here is derived from an EMBL/GenBank/DDBJ whole genome shotgun (WGS) entry which is preliminary data.</text>
</comment>
<sequence length="68" mass="7214">MSIRTGFAIMIGLGLAMVAFLVLALALRAARGEEFLTAQAMTLIGVGCLLVVARPSWAIAKRIVPDKE</sequence>
<feature type="transmembrane region" description="Helical" evidence="1">
    <location>
        <begin position="7"/>
        <end position="29"/>
    </location>
</feature>
<dbReference type="EMBL" id="JAHWXP010000001">
    <property type="protein sequence ID" value="MBY8335762.1"/>
    <property type="molecule type" value="Genomic_DNA"/>
</dbReference>